<organism evidence="1 2">
    <name type="scientific">Paenibacillus agilis</name>
    <dbReference type="NCBI Taxonomy" id="3020863"/>
    <lineage>
        <taxon>Bacteria</taxon>
        <taxon>Bacillati</taxon>
        <taxon>Bacillota</taxon>
        <taxon>Bacilli</taxon>
        <taxon>Bacillales</taxon>
        <taxon>Paenibacillaceae</taxon>
        <taxon>Paenibacillus</taxon>
    </lineage>
</organism>
<accession>A0A559J0X7</accession>
<name>A0A559J0X7_9BACL</name>
<dbReference type="InterPro" id="IPR001920">
    <property type="entry name" value="Asp/Glu_race"/>
</dbReference>
<dbReference type="EMBL" id="VNJK01000001">
    <property type="protein sequence ID" value="TVX93549.1"/>
    <property type="molecule type" value="Genomic_DNA"/>
</dbReference>
<reference evidence="1 2" key="1">
    <citation type="submission" date="2019-07" db="EMBL/GenBank/DDBJ databases">
        <authorList>
            <person name="Kim J."/>
        </authorList>
    </citation>
    <scope>NUCLEOTIDE SEQUENCE [LARGE SCALE GENOMIC DNA]</scope>
    <source>
        <strain evidence="1 2">N4</strain>
    </source>
</reference>
<dbReference type="AlphaFoldDB" id="A0A559J0X7"/>
<evidence type="ECO:0000313" key="1">
    <source>
        <dbReference type="EMBL" id="TVX93549.1"/>
    </source>
</evidence>
<dbReference type="Gene3D" id="3.40.50.1860">
    <property type="match status" value="2"/>
</dbReference>
<keyword evidence="2" id="KW-1185">Reference proteome</keyword>
<gene>
    <name evidence="1" type="ORF">FPZ44_11090</name>
</gene>
<dbReference type="RefSeq" id="WP_144990136.1">
    <property type="nucleotide sequence ID" value="NZ_VNJK01000001.1"/>
</dbReference>
<evidence type="ECO:0000313" key="2">
    <source>
        <dbReference type="Proteomes" id="UP000318102"/>
    </source>
</evidence>
<protein>
    <submittedName>
        <fullName evidence="1">Uncharacterized protein</fullName>
    </submittedName>
</protein>
<sequence>MFRRNSQSSTAGRGGFILIVADTMHQANEAVVEKITILVLQIADATANQIKKAGLQKLCY</sequence>
<dbReference type="GO" id="GO:0016855">
    <property type="term" value="F:racemase and epimerase activity, acting on amino acids and derivatives"/>
    <property type="evidence" value="ECO:0007669"/>
    <property type="project" value="InterPro"/>
</dbReference>
<proteinExistence type="predicted"/>
<dbReference type="OrthoDB" id="9803739at2"/>
<comment type="caution">
    <text evidence="1">The sequence shown here is derived from an EMBL/GenBank/DDBJ whole genome shotgun (WGS) entry which is preliminary data.</text>
</comment>
<dbReference type="Proteomes" id="UP000318102">
    <property type="component" value="Unassembled WGS sequence"/>
</dbReference>